<name>A0AAV3UA49_9ALTE</name>
<accession>A0AAV3UA49</accession>
<evidence type="ECO:0000259" key="1">
    <source>
        <dbReference type="Pfam" id="PF20283"/>
    </source>
</evidence>
<keyword evidence="3" id="KW-1185">Reference proteome</keyword>
<feature type="domain" description="ABC-three component systems C-terminal" evidence="1">
    <location>
        <begin position="266"/>
        <end position="389"/>
    </location>
</feature>
<dbReference type="Pfam" id="PF20283">
    <property type="entry name" value="CTD7"/>
    <property type="match status" value="1"/>
</dbReference>
<dbReference type="InterPro" id="IPR046913">
    <property type="entry name" value="ABC-3C_CTD7"/>
</dbReference>
<dbReference type="AlphaFoldDB" id="A0AAV3UA49"/>
<dbReference type="EMBL" id="BAABLX010000080">
    <property type="protein sequence ID" value="GAA4961325.1"/>
    <property type="molecule type" value="Genomic_DNA"/>
</dbReference>
<evidence type="ECO:0000313" key="3">
    <source>
        <dbReference type="Proteomes" id="UP001409585"/>
    </source>
</evidence>
<comment type="caution">
    <text evidence="2">The sequence shown here is derived from an EMBL/GenBank/DDBJ whole genome shotgun (WGS) entry which is preliminary data.</text>
</comment>
<reference evidence="3" key="1">
    <citation type="journal article" date="2019" name="Int. J. Syst. Evol. Microbiol.">
        <title>The Global Catalogue of Microorganisms (GCM) 10K type strain sequencing project: providing services to taxonomists for standard genome sequencing and annotation.</title>
        <authorList>
            <consortium name="The Broad Institute Genomics Platform"/>
            <consortium name="The Broad Institute Genome Sequencing Center for Infectious Disease"/>
            <person name="Wu L."/>
            <person name="Ma J."/>
        </authorList>
    </citation>
    <scope>NUCLEOTIDE SEQUENCE [LARGE SCALE GENOMIC DNA]</scope>
    <source>
        <strain evidence="3">JCM 19134</strain>
    </source>
</reference>
<sequence length="398" mass="44916">MRNTSQFDASNSMLGYIYQIRFALYLSLKKLSDLADPEQFNVSIEKLDDIAFDSDGSPEELLQTKFHGNEGNLTDRSPDIWKTIRVWVESIKSGEISLGNIILSLVTTQAVADGSLASLLGSGPKRDIDEAQQIMSGICEEPNQTNDKGYKAFKSLSAAERNSLLSAIYVVGNSEDLLQIRENMKPIARQSVPVQAADAFLDRIEGNWFKWIVEALSDTPSGIINLGVLQELVDNIRPEYALTNLPAEYVDALPDAMDVDNDMRIFVKQMRLFKAPKKLIELAITNYYRAFEQRNKWAGDGLLNPGEISGFDRKLFEKWYEQQAFMEMQTALDTDEAKRAYSARLYQYCQQQGVVPIRPDFVEEYLSKGSYHMLSDDLKIGWHPEFEQLGDASNEGVA</sequence>
<gene>
    <name evidence="2" type="ORF">GCM10025791_48530</name>
</gene>
<organism evidence="2 3">
    <name type="scientific">Halioxenophilus aromaticivorans</name>
    <dbReference type="NCBI Taxonomy" id="1306992"/>
    <lineage>
        <taxon>Bacteria</taxon>
        <taxon>Pseudomonadati</taxon>
        <taxon>Pseudomonadota</taxon>
        <taxon>Gammaproteobacteria</taxon>
        <taxon>Alteromonadales</taxon>
        <taxon>Alteromonadaceae</taxon>
        <taxon>Halioxenophilus</taxon>
    </lineage>
</organism>
<dbReference type="Proteomes" id="UP001409585">
    <property type="component" value="Unassembled WGS sequence"/>
</dbReference>
<protein>
    <recommendedName>
        <fullName evidence="1">ABC-three component systems C-terminal domain-containing protein</fullName>
    </recommendedName>
</protein>
<evidence type="ECO:0000313" key="2">
    <source>
        <dbReference type="EMBL" id="GAA4961325.1"/>
    </source>
</evidence>
<dbReference type="RefSeq" id="WP_345428072.1">
    <property type="nucleotide sequence ID" value="NZ_AP031496.1"/>
</dbReference>
<proteinExistence type="predicted"/>